<feature type="compositionally biased region" description="Low complexity" evidence="5">
    <location>
        <begin position="272"/>
        <end position="286"/>
    </location>
</feature>
<dbReference type="STRING" id="667725.A0A0L0G4U0"/>
<feature type="compositionally biased region" description="Low complexity" evidence="5">
    <location>
        <begin position="510"/>
        <end position="524"/>
    </location>
</feature>
<evidence type="ECO:0000256" key="1">
    <source>
        <dbReference type="ARBA" id="ARBA00022853"/>
    </source>
</evidence>
<keyword evidence="8" id="KW-1185">Reference proteome</keyword>
<reference evidence="7 8" key="1">
    <citation type="submission" date="2011-02" db="EMBL/GenBank/DDBJ databases">
        <title>The Genome Sequence of Sphaeroforma arctica JP610.</title>
        <authorList>
            <consortium name="The Broad Institute Genome Sequencing Platform"/>
            <person name="Russ C."/>
            <person name="Cuomo C."/>
            <person name="Young S.K."/>
            <person name="Zeng Q."/>
            <person name="Gargeya S."/>
            <person name="Alvarado L."/>
            <person name="Berlin A."/>
            <person name="Chapman S.B."/>
            <person name="Chen Z."/>
            <person name="Freedman E."/>
            <person name="Gellesch M."/>
            <person name="Goldberg J."/>
            <person name="Griggs A."/>
            <person name="Gujja S."/>
            <person name="Heilman E."/>
            <person name="Heiman D."/>
            <person name="Howarth C."/>
            <person name="Mehta T."/>
            <person name="Neiman D."/>
            <person name="Pearson M."/>
            <person name="Roberts A."/>
            <person name="Saif S."/>
            <person name="Shea T."/>
            <person name="Shenoy N."/>
            <person name="Sisk P."/>
            <person name="Stolte C."/>
            <person name="Sykes S."/>
            <person name="White J."/>
            <person name="Yandava C."/>
            <person name="Burger G."/>
            <person name="Gray M.W."/>
            <person name="Holland P.W.H."/>
            <person name="King N."/>
            <person name="Lang F.B.F."/>
            <person name="Roger A.J."/>
            <person name="Ruiz-Trillo I."/>
            <person name="Haas B."/>
            <person name="Nusbaum C."/>
            <person name="Birren B."/>
        </authorList>
    </citation>
    <scope>NUCLEOTIDE SEQUENCE [LARGE SCALE GENOMIC DNA]</scope>
    <source>
        <strain evidence="7 8">JP610</strain>
    </source>
</reference>
<dbReference type="PROSITE" id="PS51011">
    <property type="entry name" value="ARID"/>
    <property type="match status" value="1"/>
</dbReference>
<feature type="region of interest" description="Disordered" evidence="5">
    <location>
        <begin position="67"/>
        <end position="101"/>
    </location>
</feature>
<keyword evidence="2" id="KW-0805">Transcription regulation</keyword>
<evidence type="ECO:0000256" key="4">
    <source>
        <dbReference type="ARBA" id="ARBA00023242"/>
    </source>
</evidence>
<keyword evidence="1" id="KW-0156">Chromatin regulator</keyword>
<feature type="compositionally biased region" description="Pro residues" evidence="5">
    <location>
        <begin position="1729"/>
        <end position="1738"/>
    </location>
</feature>
<feature type="compositionally biased region" description="Low complexity" evidence="5">
    <location>
        <begin position="1522"/>
        <end position="1531"/>
    </location>
</feature>
<dbReference type="RefSeq" id="XP_014157723.1">
    <property type="nucleotide sequence ID" value="XM_014302248.1"/>
</dbReference>
<feature type="compositionally biased region" description="Polar residues" evidence="5">
    <location>
        <begin position="1473"/>
        <end position="1499"/>
    </location>
</feature>
<feature type="region of interest" description="Disordered" evidence="5">
    <location>
        <begin position="1681"/>
        <end position="1768"/>
    </location>
</feature>
<feature type="region of interest" description="Disordered" evidence="5">
    <location>
        <begin position="1271"/>
        <end position="1340"/>
    </location>
</feature>
<sequence length="1884" mass="204064">MSTQVTRKKDWKYVSALFLLPRSCTNASFQLRQMYYKWLYAYEEAHFPGCVPVSKVDIPPSFYAHWKPRDASPESPTQSQKSLNPSEPTSRRESVTRSISIQPNEQGQMLNQYTQIPSRQNSQLAPAPPMTLPPKTRDEPIKLPQRTLLQQAPRVVFALQSQLPNEVDWALNTLLLITYEFRIDCIEAICLPSTLLQMLVALIRESLSDMFATKSNTAKSANTRTHRIVMPDSKNHKRLKLDEASTTCPINITKPTTRGGSEDGQSDLTIDTTRAGGSSTSSGANTNKYLSERVRQMLAAEVGDEDGIDYFHNLNSDGPIGEARRERSTTALTVLSNMSLVPMYANIMSTDTALLEMLLLVVSGEGTIDSSSSSSEGDVEGEAVRDIGEDTLGGNGRTGAQLATCLQVDTALDILSNISAFVVVPDLPPHIRASLMQTIQRNVTAPRDRKVVIECVNVLGRLCVPLDTRMWLQKENEGHIPTIGGAPVSPGPLLRGASSSPALDPPVTANNSRNSHQRRSSSCSDCEENAQNNSSYRTGLGLASELDLDSEFDDSDEEDAVQNSAEKHYCTEFYSTAFVPSLVSLLDRSDPHLMLAVSDCLYQLTHVSQRYANAVAQQPGVIGLLVALLTFNVKDEEALFDWDLHEDVIDMRGAAAPFPGHAGTLGARPLMGKALPAAMPTFFPQFSLDQKKNKKNEIKPAQARLRTAARVHGRLRASMKTHTQTNSHRNRKSSTAVAQVDGADDEHPHTANLTSGARLSQSHLYPTAKREVCLRRVTSCRHEAKSVGRCEHARACMHAQPHKVESAIEIGLKRGHLERRTPHHAGGKLEKSRGKVDPQLQFMSRFFGEDLAISQVDGVSDEVGTTSEALADLSYDDGTMVDAVGLDSPQADGNTQEANVTVADDVDRLHLGNRPVAEHVSENTSQGAVSELVVTDDMLKAGLESLQHDLVHISENLGISPLKTAALGKLSLPVIRGPKVDAHAPKSTEDDNLSKKFTKEATNVQSPIVSSLPTASIVSMAIPSTVNNLNGTEPMFDGPESSEVARAAIKGELQHLCTEADSPHTNPIDAQTNVDVIQSGVSENRLPITTDGSQTSVSTEPPVEDVTHTALMSNHTDVKNNSVASNWAGLEADLDTRTNGIHILAAMAGGSQSESSNSKVSANETSYNINPPDKGTSGTGTVDTAPPEATLISAYNQSVTVSDPANMPSAGEVATKPIMISQASADKPTVTSQFPIRAPIQQPRVLSNFTGSTPVATGTSVADDAIVDFALNSDPKRPGTAQNTNHSAQQLQQPQQVVQAAGSGVGSEPQNFNTNHSAQQLQRPQQVVQAASSGVGSEPQNVQQGIVSTCGDVRAPGAVIQVINQEHADQQASVNVVDEAQPPTAIPQPRMASNVATGNTSDYNSGAWLHEQAKGNSVHSTQVPGNLAQNTRLQPRPPPPTLKQQQTVFYQDHGKDMEHSRRHNIKPMYPQASVPNNSTPQQIYPHSNGTYVKQPQSQHGGREAVYSVHPVVDKSRTPYQPNPQVQTQAQQSYKPPVSPRQSSEYLHTHAHNAPQASSHVKAQAQGQQQQLSQQQQTLIDARILMPRDDVGDGRNESFPVHTQPQVGNAINEVVVNNTHVTGALQNNMESASQVRDFEPDGLPVLTTPEASETSDTNMSDTESEEDVVLTAEQLRRHTLMKHIVRSTAPPRASATDHRSSQSSSAQLQTRKKAPAPPLQSLSSMTRPPSTFPAPPPSQHPHSHPRASTHAHSQVHPRVRDPQQKQAFRPIAAQPRVRTSTVSPALYGRPQHVLPQSVQHQHQLLHGQRFASPFDVQVSGPDPVSTGVQLNAALILRNIAQHGVADDILSAYGERITELAASRKHYSEQLATCLFALTSRENTAI</sequence>
<evidence type="ECO:0000256" key="2">
    <source>
        <dbReference type="ARBA" id="ARBA00023015"/>
    </source>
</evidence>
<gene>
    <name evidence="7" type="ORF">SARC_03950</name>
</gene>
<dbReference type="Gene3D" id="1.10.150.60">
    <property type="entry name" value="ARID DNA-binding domain"/>
    <property type="match status" value="1"/>
</dbReference>
<feature type="compositionally biased region" description="Low complexity" evidence="5">
    <location>
        <begin position="1287"/>
        <end position="1302"/>
    </location>
</feature>
<feature type="compositionally biased region" description="Polar residues" evidence="5">
    <location>
        <begin position="720"/>
        <end position="737"/>
    </location>
</feature>
<feature type="region of interest" description="Disordered" evidence="5">
    <location>
        <begin position="718"/>
        <end position="758"/>
    </location>
</feature>
<evidence type="ECO:0000256" key="5">
    <source>
        <dbReference type="SAM" id="MobiDB-lite"/>
    </source>
</evidence>
<feature type="domain" description="ARID" evidence="6">
    <location>
        <begin position="1"/>
        <end position="47"/>
    </location>
</feature>
<accession>A0A0L0G4U0</accession>
<protein>
    <recommendedName>
        <fullName evidence="6">ARID domain-containing protein</fullName>
    </recommendedName>
</protein>
<feature type="region of interest" description="Disordered" evidence="5">
    <location>
        <begin position="1467"/>
        <end position="1576"/>
    </location>
</feature>
<feature type="compositionally biased region" description="Low complexity" evidence="5">
    <location>
        <begin position="1563"/>
        <end position="1576"/>
    </location>
</feature>
<feature type="compositionally biased region" description="Basic residues" evidence="5">
    <location>
        <begin position="1740"/>
        <end position="1756"/>
    </location>
</feature>
<dbReference type="InterPro" id="IPR016024">
    <property type="entry name" value="ARM-type_fold"/>
</dbReference>
<dbReference type="GeneID" id="25904454"/>
<name>A0A0L0G4U0_9EUKA</name>
<dbReference type="SUPFAM" id="SSF46774">
    <property type="entry name" value="ARID-like"/>
    <property type="match status" value="1"/>
</dbReference>
<evidence type="ECO:0000313" key="7">
    <source>
        <dbReference type="EMBL" id="KNC83821.1"/>
    </source>
</evidence>
<evidence type="ECO:0000256" key="3">
    <source>
        <dbReference type="ARBA" id="ARBA00023163"/>
    </source>
</evidence>
<dbReference type="InterPro" id="IPR036431">
    <property type="entry name" value="ARID_dom_sf"/>
</dbReference>
<evidence type="ECO:0000259" key="6">
    <source>
        <dbReference type="PROSITE" id="PS51011"/>
    </source>
</evidence>
<dbReference type="GO" id="GO:0003677">
    <property type="term" value="F:DNA binding"/>
    <property type="evidence" value="ECO:0007669"/>
    <property type="project" value="InterPro"/>
</dbReference>
<dbReference type="InterPro" id="IPR052406">
    <property type="entry name" value="Chromatin_Remodeling_Comp"/>
</dbReference>
<keyword evidence="3" id="KW-0804">Transcription</keyword>
<proteinExistence type="predicted"/>
<organism evidence="7 8">
    <name type="scientific">Sphaeroforma arctica JP610</name>
    <dbReference type="NCBI Taxonomy" id="667725"/>
    <lineage>
        <taxon>Eukaryota</taxon>
        <taxon>Ichthyosporea</taxon>
        <taxon>Ichthyophonida</taxon>
        <taxon>Sphaeroforma</taxon>
    </lineage>
</organism>
<feature type="region of interest" description="Disordered" evidence="5">
    <location>
        <begin position="1629"/>
        <end position="1667"/>
    </location>
</feature>
<dbReference type="EMBL" id="KQ241808">
    <property type="protein sequence ID" value="KNC83821.1"/>
    <property type="molecule type" value="Genomic_DNA"/>
</dbReference>
<dbReference type="PANTHER" id="PTHR22970">
    <property type="entry name" value="AT-RICH INTERACTIVE DOMAIN-CONTAINING PROTEIN 2"/>
    <property type="match status" value="1"/>
</dbReference>
<feature type="compositionally biased region" description="Polar residues" evidence="5">
    <location>
        <begin position="74"/>
        <end position="88"/>
    </location>
</feature>
<dbReference type="SUPFAM" id="SSF48371">
    <property type="entry name" value="ARM repeat"/>
    <property type="match status" value="1"/>
</dbReference>
<dbReference type="OrthoDB" id="338531at2759"/>
<feature type="compositionally biased region" description="Low complexity" evidence="5">
    <location>
        <begin position="1318"/>
        <end position="1331"/>
    </location>
</feature>
<feature type="region of interest" description="Disordered" evidence="5">
    <location>
        <begin position="1151"/>
        <end position="1183"/>
    </location>
</feature>
<dbReference type="GO" id="GO:0006325">
    <property type="term" value="P:chromatin organization"/>
    <property type="evidence" value="ECO:0007669"/>
    <property type="project" value="UniProtKB-KW"/>
</dbReference>
<feature type="compositionally biased region" description="Polar residues" evidence="5">
    <location>
        <begin position="1151"/>
        <end position="1169"/>
    </location>
</feature>
<feature type="compositionally biased region" description="Polar residues" evidence="5">
    <location>
        <begin position="1308"/>
        <end position="1317"/>
    </location>
</feature>
<dbReference type="PANTHER" id="PTHR22970:SF14">
    <property type="entry name" value="AT-RICH INTERACTIVE DOMAIN-CONTAINING PROTEIN 2"/>
    <property type="match status" value="1"/>
</dbReference>
<dbReference type="InterPro" id="IPR001606">
    <property type="entry name" value="ARID_dom"/>
</dbReference>
<feature type="compositionally biased region" description="Polar residues" evidence="5">
    <location>
        <begin position="250"/>
        <end position="259"/>
    </location>
</feature>
<feature type="compositionally biased region" description="Polar residues" evidence="5">
    <location>
        <begin position="1648"/>
        <end position="1660"/>
    </location>
</feature>
<feature type="region of interest" description="Disordered" evidence="5">
    <location>
        <begin position="250"/>
        <end position="286"/>
    </location>
</feature>
<keyword evidence="4" id="KW-0539">Nucleus</keyword>
<dbReference type="Proteomes" id="UP000054560">
    <property type="component" value="Unassembled WGS sequence"/>
</dbReference>
<feature type="region of interest" description="Disordered" evidence="5">
    <location>
        <begin position="479"/>
        <end position="530"/>
    </location>
</feature>
<feature type="region of interest" description="Disordered" evidence="5">
    <location>
        <begin position="120"/>
        <end position="139"/>
    </location>
</feature>
<evidence type="ECO:0000313" key="8">
    <source>
        <dbReference type="Proteomes" id="UP000054560"/>
    </source>
</evidence>